<evidence type="ECO:0000256" key="3">
    <source>
        <dbReference type="ARBA" id="ARBA00023002"/>
    </source>
</evidence>
<keyword evidence="4" id="KW-1015">Disulfide bond</keyword>
<feature type="domain" description="Thioredoxin-like fold" evidence="6">
    <location>
        <begin position="59"/>
        <end position="226"/>
    </location>
</feature>
<dbReference type="GO" id="GO:0016853">
    <property type="term" value="F:isomerase activity"/>
    <property type="evidence" value="ECO:0007669"/>
    <property type="project" value="UniProtKB-KW"/>
</dbReference>
<evidence type="ECO:0000256" key="5">
    <source>
        <dbReference type="ARBA" id="ARBA00023284"/>
    </source>
</evidence>
<evidence type="ECO:0000259" key="6">
    <source>
        <dbReference type="Pfam" id="PF13462"/>
    </source>
</evidence>
<reference evidence="7 8" key="1">
    <citation type="submission" date="2018-03" db="EMBL/GenBank/DDBJ databases">
        <title>Genomic Encyclopedia of Archaeal and Bacterial Type Strains, Phase II (KMG-II): from individual species to whole genera.</title>
        <authorList>
            <person name="Goeker M."/>
        </authorList>
    </citation>
    <scope>NUCLEOTIDE SEQUENCE [LARGE SCALE GENOMIC DNA]</scope>
    <source>
        <strain evidence="7 8">DSM 100673</strain>
    </source>
</reference>
<keyword evidence="7" id="KW-0413">Isomerase</keyword>
<dbReference type="OrthoDB" id="8478320at2"/>
<evidence type="ECO:0000256" key="4">
    <source>
        <dbReference type="ARBA" id="ARBA00023157"/>
    </source>
</evidence>
<dbReference type="RefSeq" id="WP_106607511.1">
    <property type="nucleotide sequence ID" value="NZ_PYGJ01000002.1"/>
</dbReference>
<evidence type="ECO:0000313" key="8">
    <source>
        <dbReference type="Proteomes" id="UP000240418"/>
    </source>
</evidence>
<gene>
    <name evidence="7" type="ORF">CLV88_102450</name>
</gene>
<organism evidence="7 8">
    <name type="scientific">Shimia abyssi</name>
    <dbReference type="NCBI Taxonomy" id="1662395"/>
    <lineage>
        <taxon>Bacteria</taxon>
        <taxon>Pseudomonadati</taxon>
        <taxon>Pseudomonadota</taxon>
        <taxon>Alphaproteobacteria</taxon>
        <taxon>Rhodobacterales</taxon>
        <taxon>Roseobacteraceae</taxon>
    </lineage>
</organism>
<dbReference type="InterPro" id="IPR036249">
    <property type="entry name" value="Thioredoxin-like_sf"/>
</dbReference>
<keyword evidence="2" id="KW-0732">Signal</keyword>
<keyword evidence="5" id="KW-0676">Redox-active center</keyword>
<keyword evidence="8" id="KW-1185">Reference proteome</keyword>
<comment type="caution">
    <text evidence="7">The sequence shown here is derived from an EMBL/GenBank/DDBJ whole genome shotgun (WGS) entry which is preliminary data.</text>
</comment>
<evidence type="ECO:0000313" key="7">
    <source>
        <dbReference type="EMBL" id="PSL21330.1"/>
    </source>
</evidence>
<dbReference type="AlphaFoldDB" id="A0A2P8FI04"/>
<name>A0A2P8FI04_9RHOB</name>
<sequence>MNRLIPIALVAATAVAGGAYWFAQPTQSALAQNTLTLDAIENVQLVASDEASANSDEVVEMVMGAEDAPITMIEYASFTCPHCASFHENVFKDLKANYIDTGKVKFIFRDVYFDRFGLWAAMVARCGGQERFFGITDLLMESQSEWSRAGDPVAIADALRKTGRLAGLEDDQLQACLQNEDKAKALIAWYQENASADDISGTPTLIINGDKHSNMSYRELSKLLDEKLEG</sequence>
<evidence type="ECO:0000256" key="2">
    <source>
        <dbReference type="ARBA" id="ARBA00022729"/>
    </source>
</evidence>
<dbReference type="Pfam" id="PF13462">
    <property type="entry name" value="Thioredoxin_4"/>
    <property type="match status" value="1"/>
</dbReference>
<accession>A0A2P8FI04</accession>
<dbReference type="SUPFAM" id="SSF52833">
    <property type="entry name" value="Thioredoxin-like"/>
    <property type="match status" value="1"/>
</dbReference>
<proteinExistence type="inferred from homology"/>
<comment type="similarity">
    <text evidence="1">Belongs to the thioredoxin family. DsbA subfamily.</text>
</comment>
<dbReference type="PANTHER" id="PTHR13887:SF14">
    <property type="entry name" value="DISULFIDE BOND FORMATION PROTEIN D"/>
    <property type="match status" value="1"/>
</dbReference>
<dbReference type="Gene3D" id="3.40.30.10">
    <property type="entry name" value="Glutaredoxin"/>
    <property type="match status" value="1"/>
</dbReference>
<keyword evidence="3" id="KW-0560">Oxidoreductase</keyword>
<evidence type="ECO:0000256" key="1">
    <source>
        <dbReference type="ARBA" id="ARBA00005791"/>
    </source>
</evidence>
<dbReference type="EMBL" id="PYGJ01000002">
    <property type="protein sequence ID" value="PSL21330.1"/>
    <property type="molecule type" value="Genomic_DNA"/>
</dbReference>
<dbReference type="InterPro" id="IPR012336">
    <property type="entry name" value="Thioredoxin-like_fold"/>
</dbReference>
<dbReference type="PANTHER" id="PTHR13887">
    <property type="entry name" value="GLUTATHIONE S-TRANSFERASE KAPPA"/>
    <property type="match status" value="1"/>
</dbReference>
<dbReference type="Proteomes" id="UP000240418">
    <property type="component" value="Unassembled WGS sequence"/>
</dbReference>
<protein>
    <submittedName>
        <fullName evidence="7">Protein-disulfide isomerase</fullName>
    </submittedName>
</protein>
<dbReference type="GO" id="GO:0016491">
    <property type="term" value="F:oxidoreductase activity"/>
    <property type="evidence" value="ECO:0007669"/>
    <property type="project" value="UniProtKB-KW"/>
</dbReference>